<protein>
    <submittedName>
        <fullName evidence="5">RNA pyrophosphohydrolase</fullName>
        <ecNumber evidence="5">3.6.1.-</ecNumber>
    </submittedName>
</protein>
<dbReference type="PANTHER" id="PTHR43046">
    <property type="entry name" value="GDP-MANNOSE MANNOSYL HYDROLASE"/>
    <property type="match status" value="1"/>
</dbReference>
<evidence type="ECO:0000259" key="4">
    <source>
        <dbReference type="PROSITE" id="PS51462"/>
    </source>
</evidence>
<evidence type="ECO:0000313" key="5">
    <source>
        <dbReference type="EMBL" id="QJR98164.1"/>
    </source>
</evidence>
<dbReference type="GO" id="GO:0016462">
    <property type="term" value="F:pyrophosphatase activity"/>
    <property type="evidence" value="ECO:0007669"/>
    <property type="project" value="UniProtKB-ARBA"/>
</dbReference>
<dbReference type="Gene3D" id="3.90.79.10">
    <property type="entry name" value="Nucleoside Triphosphate Pyrophosphohydrolase"/>
    <property type="match status" value="1"/>
</dbReference>
<dbReference type="PANTHER" id="PTHR43046:SF14">
    <property type="entry name" value="MUTT_NUDIX FAMILY PROTEIN"/>
    <property type="match status" value="1"/>
</dbReference>
<comment type="cofactor">
    <cofactor evidence="1">
        <name>Mn(2+)</name>
        <dbReference type="ChEBI" id="CHEBI:29035"/>
    </cofactor>
</comment>
<dbReference type="SUPFAM" id="SSF55811">
    <property type="entry name" value="Nudix"/>
    <property type="match status" value="1"/>
</dbReference>
<comment type="cofactor">
    <cofactor evidence="2">
        <name>Mg(2+)</name>
        <dbReference type="ChEBI" id="CHEBI:18420"/>
    </cofactor>
</comment>
<dbReference type="InterPro" id="IPR000086">
    <property type="entry name" value="NUDIX_hydrolase_dom"/>
</dbReference>
<dbReference type="InterPro" id="IPR022927">
    <property type="entry name" value="RppH"/>
</dbReference>
<dbReference type="NCBIfam" id="NF001938">
    <property type="entry name" value="PRK00714.1-5"/>
    <property type="match status" value="1"/>
</dbReference>
<reference evidence="5" key="1">
    <citation type="submission" date="2020-01" db="EMBL/GenBank/DDBJ databases">
        <title>Gastrointestinal microbiota of LL stock colony Peromyscus leucopus.</title>
        <authorList>
            <person name="Milovic A."/>
            <person name="Bassam K."/>
            <person name="Keay E."/>
            <person name="Barbour A.G."/>
        </authorList>
    </citation>
    <scope>NUCLEOTIDE SEQUENCE</scope>
    <source>
        <strain evidence="5">LL90</strain>
    </source>
</reference>
<dbReference type="CDD" id="cd03671">
    <property type="entry name" value="NUDIX_Ap4A_hydrolase_plant_like"/>
    <property type="match status" value="1"/>
</dbReference>
<dbReference type="PRINTS" id="PR00502">
    <property type="entry name" value="NUDIXFAMILY"/>
</dbReference>
<dbReference type="NCBIfam" id="NF001936">
    <property type="entry name" value="PRK00714.1-3"/>
    <property type="match status" value="1"/>
</dbReference>
<accession>A0A6M4NP81</accession>
<sequence>MPYPYRKNVGIVIYNAHKKVLWCERKDLSGQWQFPQGGIDEGESVLEAAKRELREETSVTSVEPVAVIEKPLVYDFPAKIAEKFKKRGQAMNWVLFKFYGENSEINLKTPEPEFINWKWVDIDETPENIIQFKKDVYQKMVKEFKPYLQKDR</sequence>
<dbReference type="InterPro" id="IPR015797">
    <property type="entry name" value="NUDIX_hydrolase-like_dom_sf"/>
</dbReference>
<proteinExistence type="predicted"/>
<dbReference type="Pfam" id="PF00293">
    <property type="entry name" value="NUDIX"/>
    <property type="match status" value="1"/>
</dbReference>
<dbReference type="EMBL" id="MN990729">
    <property type="protein sequence ID" value="QJR98164.1"/>
    <property type="molecule type" value="Genomic_DNA"/>
</dbReference>
<evidence type="ECO:0000256" key="3">
    <source>
        <dbReference type="ARBA" id="ARBA00022801"/>
    </source>
</evidence>
<evidence type="ECO:0000256" key="2">
    <source>
        <dbReference type="ARBA" id="ARBA00001946"/>
    </source>
</evidence>
<dbReference type="AlphaFoldDB" id="A0A6M4NP81"/>
<gene>
    <name evidence="5" type="primary">rppH</name>
    <name evidence="5" type="ORF">PlAlph_1680</name>
</gene>
<evidence type="ECO:0000256" key="1">
    <source>
        <dbReference type="ARBA" id="ARBA00001936"/>
    </source>
</evidence>
<dbReference type="InterPro" id="IPR020476">
    <property type="entry name" value="Nudix_hydrolase"/>
</dbReference>
<name>A0A6M4NP81_9PROT</name>
<feature type="domain" description="Nudix hydrolase" evidence="4">
    <location>
        <begin position="4"/>
        <end position="142"/>
    </location>
</feature>
<dbReference type="PROSITE" id="PS51462">
    <property type="entry name" value="NUDIX"/>
    <property type="match status" value="1"/>
</dbReference>
<organism evidence="5">
    <name type="scientific">uncultured Alphaproteobacteria bacterium</name>
    <dbReference type="NCBI Taxonomy" id="91750"/>
    <lineage>
        <taxon>Bacteria</taxon>
        <taxon>Pseudomonadati</taxon>
        <taxon>Pseudomonadota</taxon>
        <taxon>Alphaproteobacteria</taxon>
        <taxon>environmental samples</taxon>
    </lineage>
</organism>
<dbReference type="EC" id="3.6.1.-" evidence="5"/>
<keyword evidence="3 5" id="KW-0378">Hydrolase</keyword>